<dbReference type="EMBL" id="JAGYPE010000001">
    <property type="protein sequence ID" value="MBS4180601.1"/>
    <property type="molecule type" value="Genomic_DNA"/>
</dbReference>
<dbReference type="InterPro" id="IPR036390">
    <property type="entry name" value="WH_DNA-bd_sf"/>
</dbReference>
<evidence type="ECO:0000259" key="5">
    <source>
        <dbReference type="PROSITE" id="PS50931"/>
    </source>
</evidence>
<evidence type="ECO:0000256" key="4">
    <source>
        <dbReference type="ARBA" id="ARBA00023163"/>
    </source>
</evidence>
<evidence type="ECO:0000256" key="3">
    <source>
        <dbReference type="ARBA" id="ARBA00023125"/>
    </source>
</evidence>
<keyword evidence="2" id="KW-0805">Transcription regulation</keyword>
<dbReference type="PANTHER" id="PTHR30419">
    <property type="entry name" value="HTH-TYPE TRANSCRIPTIONAL REGULATOR YBHD"/>
    <property type="match status" value="1"/>
</dbReference>
<dbReference type="Pfam" id="PF00126">
    <property type="entry name" value="HTH_1"/>
    <property type="match status" value="1"/>
</dbReference>
<evidence type="ECO:0000313" key="8">
    <source>
        <dbReference type="Proteomes" id="UP000677265"/>
    </source>
</evidence>
<dbReference type="EMBL" id="JAGYPE020000001">
    <property type="protein sequence ID" value="MCH6264188.1"/>
    <property type="molecule type" value="Genomic_DNA"/>
</dbReference>
<dbReference type="Gene3D" id="1.10.10.10">
    <property type="entry name" value="Winged helix-like DNA-binding domain superfamily/Winged helix DNA-binding domain"/>
    <property type="match status" value="1"/>
</dbReference>
<keyword evidence="8" id="KW-1185">Reference proteome</keyword>
<dbReference type="SUPFAM" id="SSF53850">
    <property type="entry name" value="Periplasmic binding protein-like II"/>
    <property type="match status" value="1"/>
</dbReference>
<dbReference type="GO" id="GO:0003700">
    <property type="term" value="F:DNA-binding transcription factor activity"/>
    <property type="evidence" value="ECO:0007669"/>
    <property type="project" value="InterPro"/>
</dbReference>
<dbReference type="FunFam" id="1.10.10.10:FF:000001">
    <property type="entry name" value="LysR family transcriptional regulator"/>
    <property type="match status" value="1"/>
</dbReference>
<proteinExistence type="inferred from homology"/>
<feature type="domain" description="HTH lysR-type" evidence="5">
    <location>
        <begin position="1"/>
        <end position="58"/>
    </location>
</feature>
<dbReference type="InterPro" id="IPR036388">
    <property type="entry name" value="WH-like_DNA-bd_sf"/>
</dbReference>
<sequence>MNIEQLEYIIKVAETRSISTASESLHISQAGISMAITSLEKELGIKIFKRSRLGTIPTEEGMDIIQKAYEVMSKLEEMKDSAQAHSDTIEKELRLSSTQGLFLTVLPKSLALFKKKYPEVRIVIDEKGGQEIIHDVLQNKIDIGLLNMPKENPREDELEFCKLMEAKVVVTVGRNSPLAGKKSITPQELQDQTLVFYNGPNMKAYLDDFFAKYGELDVLFLTNNTEVIKKTVAEGLAITLSYEIGINSDPYYLSGELVPIPLTNFHHDLMELGYVRSKKQHFSKAAKEFIKCLEVYTTTLKY</sequence>
<keyword evidence="4" id="KW-0804">Transcription</keyword>
<dbReference type="PRINTS" id="PR00039">
    <property type="entry name" value="HTHLYSR"/>
</dbReference>
<gene>
    <name evidence="7" type="ORF">KHB02_001435</name>
    <name evidence="6" type="ORF">KHB02_04240</name>
</gene>
<dbReference type="CDD" id="cd05466">
    <property type="entry name" value="PBP2_LTTR_substrate"/>
    <property type="match status" value="1"/>
</dbReference>
<dbReference type="AlphaFoldDB" id="A0A942SVK3"/>
<dbReference type="RefSeq" id="WP_213140566.1">
    <property type="nucleotide sequence ID" value="NZ_JAGYPE020000001.1"/>
</dbReference>
<dbReference type="GO" id="GO:0005829">
    <property type="term" value="C:cytosol"/>
    <property type="evidence" value="ECO:0007669"/>
    <property type="project" value="TreeGrafter"/>
</dbReference>
<dbReference type="Pfam" id="PF03466">
    <property type="entry name" value="LysR_substrate"/>
    <property type="match status" value="1"/>
</dbReference>
<dbReference type="InterPro" id="IPR000847">
    <property type="entry name" value="LysR_HTH_N"/>
</dbReference>
<reference evidence="6" key="1">
    <citation type="submission" date="2021-05" db="EMBL/GenBank/DDBJ databases">
        <title>Novel Bacillus species.</title>
        <authorList>
            <person name="Liu G."/>
        </authorList>
    </citation>
    <scope>NUCLEOTIDE SEQUENCE</scope>
    <source>
        <strain evidence="6 8">FJAT-50051</strain>
    </source>
</reference>
<dbReference type="InterPro" id="IPR005119">
    <property type="entry name" value="LysR_subst-bd"/>
</dbReference>
<keyword evidence="3" id="KW-0238">DNA-binding</keyword>
<dbReference type="SUPFAM" id="SSF46785">
    <property type="entry name" value="Winged helix' DNA-binding domain"/>
    <property type="match status" value="1"/>
</dbReference>
<organism evidence="6">
    <name type="scientific">Neobacillus citreus</name>
    <dbReference type="NCBI Taxonomy" id="2833578"/>
    <lineage>
        <taxon>Bacteria</taxon>
        <taxon>Bacillati</taxon>
        <taxon>Bacillota</taxon>
        <taxon>Bacilli</taxon>
        <taxon>Bacillales</taxon>
        <taxon>Bacillaceae</taxon>
        <taxon>Neobacillus</taxon>
    </lineage>
</organism>
<dbReference type="GO" id="GO:0003677">
    <property type="term" value="F:DNA binding"/>
    <property type="evidence" value="ECO:0007669"/>
    <property type="project" value="UniProtKB-KW"/>
</dbReference>
<dbReference type="InterPro" id="IPR050950">
    <property type="entry name" value="HTH-type_LysR_regulators"/>
</dbReference>
<dbReference type="Gene3D" id="3.40.190.290">
    <property type="match status" value="1"/>
</dbReference>
<evidence type="ECO:0000256" key="1">
    <source>
        <dbReference type="ARBA" id="ARBA00009437"/>
    </source>
</evidence>
<evidence type="ECO:0000256" key="2">
    <source>
        <dbReference type="ARBA" id="ARBA00023015"/>
    </source>
</evidence>
<dbReference type="Proteomes" id="UP000677265">
    <property type="component" value="Unassembled WGS sequence"/>
</dbReference>
<comment type="caution">
    <text evidence="6">The sequence shown here is derived from an EMBL/GenBank/DDBJ whole genome shotgun (WGS) entry which is preliminary data.</text>
</comment>
<name>A0A942SVK3_9BACI</name>
<dbReference type="PROSITE" id="PS50931">
    <property type="entry name" value="HTH_LYSR"/>
    <property type="match status" value="1"/>
</dbReference>
<evidence type="ECO:0000313" key="7">
    <source>
        <dbReference type="EMBL" id="MCH6264188.1"/>
    </source>
</evidence>
<protein>
    <submittedName>
        <fullName evidence="6">LysR family transcriptional regulator</fullName>
    </submittedName>
</protein>
<accession>A0A942SVK3</accession>
<evidence type="ECO:0000313" key="6">
    <source>
        <dbReference type="EMBL" id="MBS4180601.1"/>
    </source>
</evidence>
<comment type="similarity">
    <text evidence="1">Belongs to the LysR transcriptional regulatory family.</text>
</comment>